<dbReference type="InterPro" id="IPR045090">
    <property type="entry name" value="Pept_M3A_M3B"/>
</dbReference>
<evidence type="ECO:0000259" key="8">
    <source>
        <dbReference type="Pfam" id="PF08439"/>
    </source>
</evidence>
<dbReference type="InterPro" id="IPR042088">
    <property type="entry name" value="OligoPept_F_C"/>
</dbReference>
<reference evidence="9 10" key="1">
    <citation type="submission" date="2024-01" db="EMBL/GenBank/DDBJ databases">
        <authorList>
            <person name="Kunselman E."/>
        </authorList>
    </citation>
    <scope>NUCLEOTIDE SEQUENCE [LARGE SCALE GENOMIC DNA]</scope>
    <source>
        <strain evidence="9">2 abalone samples</strain>
    </source>
</reference>
<evidence type="ECO:0000256" key="2">
    <source>
        <dbReference type="ARBA" id="ARBA00022723"/>
    </source>
</evidence>
<accession>A0ABM9N7Z3</accession>
<gene>
    <name evidence="9" type="ORF">CAXC1_240008</name>
</gene>
<dbReference type="PANTHER" id="PTHR11804">
    <property type="entry name" value="PROTEASE M3 THIMET OLIGOPEPTIDASE-RELATED"/>
    <property type="match status" value="1"/>
</dbReference>
<dbReference type="EC" id="3.4.24.-" evidence="9"/>
<proteinExistence type="inferred from homology"/>
<dbReference type="InterPro" id="IPR001567">
    <property type="entry name" value="Pept_M3A_M3B_dom"/>
</dbReference>
<keyword evidence="3 6" id="KW-0378">Hydrolase</keyword>
<organism evidence="9 10">
    <name type="scientific">Candidatus Xenohaliotis californiensis</name>
    <dbReference type="NCBI Taxonomy" id="84677"/>
    <lineage>
        <taxon>Bacteria</taxon>
        <taxon>Pseudomonadati</taxon>
        <taxon>Pseudomonadota</taxon>
        <taxon>Alphaproteobacteria</taxon>
        <taxon>Rickettsiales</taxon>
        <taxon>Anaplasmataceae</taxon>
        <taxon>Candidatus Xenohaliotis</taxon>
    </lineage>
</organism>
<evidence type="ECO:0000256" key="5">
    <source>
        <dbReference type="ARBA" id="ARBA00023049"/>
    </source>
</evidence>
<protein>
    <submittedName>
        <fullName evidence="9">Oligoendopeptidase F</fullName>
        <ecNumber evidence="9">3.4.24.-</ecNumber>
    </submittedName>
</protein>
<dbReference type="Gene3D" id="1.10.1370.20">
    <property type="entry name" value="Oligoendopeptidase f, C-terminal domain"/>
    <property type="match status" value="1"/>
</dbReference>
<evidence type="ECO:0000259" key="7">
    <source>
        <dbReference type="Pfam" id="PF01432"/>
    </source>
</evidence>
<dbReference type="Proteomes" id="UP001314181">
    <property type="component" value="Unassembled WGS sequence"/>
</dbReference>
<dbReference type="SUPFAM" id="SSF55486">
    <property type="entry name" value="Metalloproteases ('zincins'), catalytic domain"/>
    <property type="match status" value="1"/>
</dbReference>
<keyword evidence="4 6" id="KW-0862">Zinc</keyword>
<dbReference type="RefSeq" id="WP_338363875.1">
    <property type="nucleotide sequence ID" value="NZ_CAWVOK010000016.1"/>
</dbReference>
<dbReference type="EMBL" id="CAWVOK010000016">
    <property type="protein sequence ID" value="CAK8162849.1"/>
    <property type="molecule type" value="Genomic_DNA"/>
</dbReference>
<keyword evidence="5 6" id="KW-0482">Metalloprotease</keyword>
<dbReference type="PANTHER" id="PTHR11804:SF5">
    <property type="entry name" value="OLIGOENDOPEPTIDASE F"/>
    <property type="match status" value="1"/>
</dbReference>
<keyword evidence="10" id="KW-1185">Reference proteome</keyword>
<evidence type="ECO:0000256" key="3">
    <source>
        <dbReference type="ARBA" id="ARBA00022801"/>
    </source>
</evidence>
<name>A0ABM9N7Z3_9RICK</name>
<feature type="domain" description="Oligopeptidase F N-terminal" evidence="8">
    <location>
        <begin position="112"/>
        <end position="181"/>
    </location>
</feature>
<feature type="domain" description="Peptidase M3A/M3B catalytic" evidence="7">
    <location>
        <begin position="196"/>
        <end position="568"/>
    </location>
</feature>
<evidence type="ECO:0000313" key="9">
    <source>
        <dbReference type="EMBL" id="CAK8162849.1"/>
    </source>
</evidence>
<evidence type="ECO:0000256" key="4">
    <source>
        <dbReference type="ARBA" id="ARBA00022833"/>
    </source>
</evidence>
<keyword evidence="1 6" id="KW-0645">Protease</keyword>
<keyword evidence="2 6" id="KW-0479">Metal-binding</keyword>
<dbReference type="Pfam" id="PF08439">
    <property type="entry name" value="Peptidase_M3_N"/>
    <property type="match status" value="1"/>
</dbReference>
<comment type="similarity">
    <text evidence="6">Belongs to the peptidase M3 family.</text>
</comment>
<evidence type="ECO:0000256" key="6">
    <source>
        <dbReference type="RuleBase" id="RU003435"/>
    </source>
</evidence>
<dbReference type="InterPro" id="IPR013647">
    <property type="entry name" value="OligopepF_N_dom"/>
</dbReference>
<evidence type="ECO:0000313" key="10">
    <source>
        <dbReference type="Proteomes" id="UP001314181"/>
    </source>
</evidence>
<evidence type="ECO:0000256" key="1">
    <source>
        <dbReference type="ARBA" id="ARBA00022670"/>
    </source>
</evidence>
<dbReference type="CDD" id="cd09610">
    <property type="entry name" value="M3B_PepF"/>
    <property type="match status" value="1"/>
</dbReference>
<dbReference type="Pfam" id="PF01432">
    <property type="entry name" value="Peptidase_M3"/>
    <property type="match status" value="1"/>
</dbReference>
<sequence>MQDIELSKAVWDLKNFYQNITDPAIDSDIKLLCKLVANFTQYKKKVIEMDAGSLLVSVQEYEKIEDLSSKIVSYAFLVRSISIDNKVIANFYQNIVESITAEISKLAFYPIEINEIDCKWLEASFNQNKALAVYKNWFKETQKFKKHQFSEIMERYSAEKSVVDFHAWSNLFDEKSAALRFHYDDKDLNITEIFSYMQSSDSGIRRDVAMIISKVFKENIDIFVTITNVLAKNHAIDNSFRKFSHPMSSRNLANDLDDEVVDLLLDVVHENYGELSHRYYALKAKILGKNKLDYWDRNAPYDSVDEYIPWPDAKKIVLQSYKDFSPDLADIGEMFFKNNWIDARAHSSKMSGAFSHPTTPSMHPVILLNYQGKKRDVATLAHELGHGIHQVLSAKNGVLMSNASLALAETASVFGEQLTFRAMLDAEKDKYKRTVMIAGKIEDMLNTVVRQVSFCDFELAVHKKRISGELSLDDICNFWLKTQRDSLGNAVKLAEDYKYYWCYVPHFIHSPFYVYSYAFGDCLVNALYEQYRVGHNGFVDNYVKLLKAGRSENYKVLLEGFDLNPRERSFWHLGLNVIKDFIDSFESDLDVLM</sequence>
<dbReference type="Gene3D" id="1.20.140.70">
    <property type="entry name" value="Oligopeptidase f, N-terminal domain"/>
    <property type="match status" value="1"/>
</dbReference>
<comment type="cofactor">
    <cofactor evidence="6">
        <name>Zn(2+)</name>
        <dbReference type="ChEBI" id="CHEBI:29105"/>
    </cofactor>
    <text evidence="6">Binds 1 zinc ion.</text>
</comment>
<comment type="caution">
    <text evidence="9">The sequence shown here is derived from an EMBL/GenBank/DDBJ whole genome shotgun (WGS) entry which is preliminary data.</text>
</comment>
<dbReference type="GO" id="GO:0016787">
    <property type="term" value="F:hydrolase activity"/>
    <property type="evidence" value="ECO:0007669"/>
    <property type="project" value="UniProtKB-KW"/>
</dbReference>